<dbReference type="EMBL" id="JANCLT010000005">
    <property type="protein sequence ID" value="MCP8969198.1"/>
    <property type="molecule type" value="Genomic_DNA"/>
</dbReference>
<reference evidence="1" key="1">
    <citation type="submission" date="2022-07" db="EMBL/GenBank/DDBJ databases">
        <authorList>
            <person name="Li W.-J."/>
            <person name="Deng Q.-Q."/>
        </authorList>
    </citation>
    <scope>NUCLEOTIDE SEQUENCE</scope>
    <source>
        <strain evidence="1">SYSU M60031</strain>
    </source>
</reference>
<dbReference type="PANTHER" id="PTHR40045:SF1">
    <property type="entry name" value="YQCI_YCGG FAMILY PROTEIN"/>
    <property type="match status" value="1"/>
</dbReference>
<name>A0AA41X8R4_9BACI</name>
<accession>A0AA41X8R4</accession>
<evidence type="ECO:0000313" key="2">
    <source>
        <dbReference type="Proteomes" id="UP001156102"/>
    </source>
</evidence>
<proteinExistence type="predicted"/>
<dbReference type="InterPro" id="IPR014988">
    <property type="entry name" value="Uncharacterised_YqcI/YcgG"/>
</dbReference>
<dbReference type="Proteomes" id="UP001156102">
    <property type="component" value="Unassembled WGS sequence"/>
</dbReference>
<sequence>MVQLYDKESLLQDASVLEAWQQQAFSAFIDKMSDKEHPFPCIPGQTGFMQNHLRYSFIDDLRTHDAARQLAGLMKEYSSCSRDTGRYASLIVFIHTPEDLIQSSTVEDFEKLYWSLMNETAALDEKEWPAHIPQNPMQNTWEYCFHGESYFAYCATPAHVRRQSRHFPCLMLALTPRWVLLEVNDTTSFGKKMKQMVRERLKKYDTAPIHPALKWYGSADNYEWQQYFLRDDETIPSKCPFHRMLGLKNRKDS</sequence>
<dbReference type="RefSeq" id="WP_254759111.1">
    <property type="nucleotide sequence ID" value="NZ_JANCLT010000005.1"/>
</dbReference>
<evidence type="ECO:0000313" key="1">
    <source>
        <dbReference type="EMBL" id="MCP8969198.1"/>
    </source>
</evidence>
<gene>
    <name evidence="1" type="ORF">NK662_11660</name>
</gene>
<dbReference type="AlphaFoldDB" id="A0AA41X8R4"/>
<dbReference type="PANTHER" id="PTHR40045">
    <property type="entry name" value="YCGG FAMILY PROTEIN"/>
    <property type="match status" value="1"/>
</dbReference>
<organism evidence="1 2">
    <name type="scientific">Ectobacillus ponti</name>
    <dbReference type="NCBI Taxonomy" id="2961894"/>
    <lineage>
        <taxon>Bacteria</taxon>
        <taxon>Bacillati</taxon>
        <taxon>Bacillota</taxon>
        <taxon>Bacilli</taxon>
        <taxon>Bacillales</taxon>
        <taxon>Bacillaceae</taxon>
        <taxon>Ectobacillus</taxon>
    </lineage>
</organism>
<comment type="caution">
    <text evidence="1">The sequence shown here is derived from an EMBL/GenBank/DDBJ whole genome shotgun (WGS) entry which is preliminary data.</text>
</comment>
<keyword evidence="2" id="KW-1185">Reference proteome</keyword>
<dbReference type="Pfam" id="PF08892">
    <property type="entry name" value="YqcI_YcgG"/>
    <property type="match status" value="1"/>
</dbReference>
<protein>
    <submittedName>
        <fullName evidence="1">YqcI/YcgG family protein</fullName>
    </submittedName>
</protein>